<dbReference type="AlphaFoldDB" id="A0AAX3SYG2"/>
<dbReference type="Proteomes" id="UP001214629">
    <property type="component" value="Chromosome"/>
</dbReference>
<gene>
    <name evidence="2" type="ORF">M0C40_08870</name>
</gene>
<evidence type="ECO:0000313" key="2">
    <source>
        <dbReference type="EMBL" id="WFG96183.1"/>
    </source>
</evidence>
<evidence type="ECO:0008006" key="4">
    <source>
        <dbReference type="Google" id="ProtNLM"/>
    </source>
</evidence>
<keyword evidence="1" id="KW-1133">Transmembrane helix</keyword>
<reference evidence="2 3" key="1">
    <citation type="submission" date="2022-04" db="EMBL/GenBank/DDBJ databases">
        <title>Whole genome of Spiroplasma citri.</title>
        <authorList>
            <person name="Khanchezar A."/>
            <person name="Izadpanah K."/>
            <person name="Taghavi M."/>
            <person name="Ghorbani A."/>
            <person name="Beven L."/>
        </authorList>
    </citation>
    <scope>NUCLEOTIDE SEQUENCE [LARGE SCALE GENOMIC DNA]</scope>
    <source>
        <strain evidence="2 3">D4</strain>
    </source>
</reference>
<feature type="transmembrane region" description="Helical" evidence="1">
    <location>
        <begin position="20"/>
        <end position="46"/>
    </location>
</feature>
<evidence type="ECO:0000313" key="3">
    <source>
        <dbReference type="Proteomes" id="UP001214629"/>
    </source>
</evidence>
<protein>
    <recommendedName>
        <fullName evidence="4">Plectrovirus-related protein</fullName>
    </recommendedName>
</protein>
<feature type="transmembrane region" description="Helical" evidence="1">
    <location>
        <begin position="52"/>
        <end position="71"/>
    </location>
</feature>
<dbReference type="RefSeq" id="WP_277938551.1">
    <property type="nucleotide sequence ID" value="NZ_CP096246.1"/>
</dbReference>
<proteinExistence type="predicted"/>
<organism evidence="2 3">
    <name type="scientific">Spiroplasma citri</name>
    <dbReference type="NCBI Taxonomy" id="2133"/>
    <lineage>
        <taxon>Bacteria</taxon>
        <taxon>Bacillati</taxon>
        <taxon>Mycoplasmatota</taxon>
        <taxon>Mollicutes</taxon>
        <taxon>Entomoplasmatales</taxon>
        <taxon>Spiroplasmataceae</taxon>
        <taxon>Spiroplasma</taxon>
    </lineage>
</organism>
<sequence length="117" mass="13538">MDMKFKTTKEYKKLKKEFIIMNFVFVSIYFAILIISGLCIVFIIWSLNVGDIIGISGCLILFVVLLPFVIMEHISEVKEFKVTVFKKQLLSLEIINNGVLGKYTMLRPVRRGDDKIE</sequence>
<evidence type="ECO:0000256" key="1">
    <source>
        <dbReference type="SAM" id="Phobius"/>
    </source>
</evidence>
<keyword evidence="3" id="KW-1185">Reference proteome</keyword>
<keyword evidence="1" id="KW-0812">Transmembrane</keyword>
<name>A0AAX3SYG2_SPICI</name>
<keyword evidence="1" id="KW-0472">Membrane</keyword>
<accession>A0AAX3SYG2</accession>
<dbReference type="EMBL" id="CP096246">
    <property type="protein sequence ID" value="WFG96183.1"/>
    <property type="molecule type" value="Genomic_DNA"/>
</dbReference>